<protein>
    <submittedName>
        <fullName evidence="2">Uncharacterized protein</fullName>
    </submittedName>
</protein>
<organism evidence="2 3">
    <name type="scientific">Polarella glacialis</name>
    <name type="common">Dinoflagellate</name>
    <dbReference type="NCBI Taxonomy" id="89957"/>
    <lineage>
        <taxon>Eukaryota</taxon>
        <taxon>Sar</taxon>
        <taxon>Alveolata</taxon>
        <taxon>Dinophyceae</taxon>
        <taxon>Suessiales</taxon>
        <taxon>Suessiaceae</taxon>
        <taxon>Polarella</taxon>
    </lineage>
</organism>
<dbReference type="EMBL" id="CAJNNV010029890">
    <property type="protein sequence ID" value="CAE8630458.1"/>
    <property type="molecule type" value="Genomic_DNA"/>
</dbReference>
<reference evidence="2" key="1">
    <citation type="submission" date="2021-02" db="EMBL/GenBank/DDBJ databases">
        <authorList>
            <person name="Dougan E. K."/>
            <person name="Rhodes N."/>
            <person name="Thang M."/>
            <person name="Chan C."/>
        </authorList>
    </citation>
    <scope>NUCLEOTIDE SEQUENCE</scope>
</reference>
<evidence type="ECO:0000313" key="3">
    <source>
        <dbReference type="Proteomes" id="UP000654075"/>
    </source>
</evidence>
<comment type="caution">
    <text evidence="2">The sequence shown here is derived from an EMBL/GenBank/DDBJ whole genome shotgun (WGS) entry which is preliminary data.</text>
</comment>
<feature type="compositionally biased region" description="Polar residues" evidence="1">
    <location>
        <begin position="135"/>
        <end position="155"/>
    </location>
</feature>
<proteinExistence type="predicted"/>
<gene>
    <name evidence="2" type="ORF">PGLA1383_LOCUS46801</name>
</gene>
<feature type="compositionally biased region" description="Gly residues" evidence="1">
    <location>
        <begin position="16"/>
        <end position="31"/>
    </location>
</feature>
<evidence type="ECO:0000313" key="2">
    <source>
        <dbReference type="EMBL" id="CAE8630458.1"/>
    </source>
</evidence>
<evidence type="ECO:0000256" key="1">
    <source>
        <dbReference type="SAM" id="MobiDB-lite"/>
    </source>
</evidence>
<dbReference type="AlphaFoldDB" id="A0A813GYV1"/>
<dbReference type="Proteomes" id="UP000654075">
    <property type="component" value="Unassembled WGS sequence"/>
</dbReference>
<name>A0A813GYV1_POLGL</name>
<feature type="compositionally biased region" description="Low complexity" evidence="1">
    <location>
        <begin position="117"/>
        <end position="134"/>
    </location>
</feature>
<feature type="non-terminal residue" evidence="2">
    <location>
        <position position="1"/>
    </location>
</feature>
<sequence>VPELPEQLPPARGRGSRGGARGGAQRGAGRGRGVKRSQEDLEAAGLMTPAPPAKTARNQQARALGSEPLGPGAFFGGGASTPSAARAPAVESQAPGRRAAEATPFLPRRSGAAASETPWGDGTAGGPADTPAPANSQRTSAQSATRRQWNLRTPG</sequence>
<accession>A0A813GYV1</accession>
<feature type="region of interest" description="Disordered" evidence="1">
    <location>
        <begin position="1"/>
        <end position="155"/>
    </location>
</feature>
<keyword evidence="3" id="KW-1185">Reference proteome</keyword>